<evidence type="ECO:0000259" key="8">
    <source>
        <dbReference type="PROSITE" id="PS50850"/>
    </source>
</evidence>
<keyword evidence="6 7" id="KW-0472">Membrane</keyword>
<comment type="caution">
    <text evidence="9">The sequence shown here is derived from an EMBL/GenBank/DDBJ whole genome shotgun (WGS) entry which is preliminary data.</text>
</comment>
<proteinExistence type="predicted"/>
<feature type="transmembrane region" description="Helical" evidence="7">
    <location>
        <begin position="88"/>
        <end position="109"/>
    </location>
</feature>
<evidence type="ECO:0000313" key="9">
    <source>
        <dbReference type="EMBL" id="NIG19327.1"/>
    </source>
</evidence>
<evidence type="ECO:0000256" key="3">
    <source>
        <dbReference type="ARBA" id="ARBA00022475"/>
    </source>
</evidence>
<dbReference type="EMBL" id="VWXC01000007">
    <property type="protein sequence ID" value="NIG19327.1"/>
    <property type="molecule type" value="Genomic_DNA"/>
</dbReference>
<evidence type="ECO:0000313" key="10">
    <source>
        <dbReference type="Proteomes" id="UP001515780"/>
    </source>
</evidence>
<dbReference type="RefSeq" id="WP_166933508.1">
    <property type="nucleotide sequence ID" value="NZ_VWXC01000007.1"/>
</dbReference>
<evidence type="ECO:0000256" key="6">
    <source>
        <dbReference type="ARBA" id="ARBA00023136"/>
    </source>
</evidence>
<evidence type="ECO:0000256" key="5">
    <source>
        <dbReference type="ARBA" id="ARBA00022989"/>
    </source>
</evidence>
<dbReference type="InterPro" id="IPR005829">
    <property type="entry name" value="Sugar_transporter_CS"/>
</dbReference>
<keyword evidence="3" id="KW-1003">Cell membrane</keyword>
<organism evidence="9 10">
    <name type="scientific">Candidatus Pantoea communis</name>
    <dbReference type="NCBI Taxonomy" id="2608354"/>
    <lineage>
        <taxon>Bacteria</taxon>
        <taxon>Pseudomonadati</taxon>
        <taxon>Pseudomonadota</taxon>
        <taxon>Gammaproteobacteria</taxon>
        <taxon>Enterobacterales</taxon>
        <taxon>Erwiniaceae</taxon>
        <taxon>Pantoea</taxon>
    </lineage>
</organism>
<dbReference type="PANTHER" id="PTHR43045:SF1">
    <property type="entry name" value="SHIKIMATE TRANSPORTER"/>
    <property type="match status" value="1"/>
</dbReference>
<evidence type="ECO:0000256" key="1">
    <source>
        <dbReference type="ARBA" id="ARBA00004651"/>
    </source>
</evidence>
<keyword evidence="2" id="KW-0813">Transport</keyword>
<evidence type="ECO:0000256" key="7">
    <source>
        <dbReference type="SAM" id="Phobius"/>
    </source>
</evidence>
<dbReference type="InterPro" id="IPR011701">
    <property type="entry name" value="MFS"/>
</dbReference>
<sequence>MSTKKQNTRRSMKTVAAATLVGSALEWFDYFLYGTAAALVFNEIMFPKGHEFVSTLLAFSTLALGFVVRPFGAIYFGQLGDKIGRKKVLVITLLIMGFATTLIGLVPTYESVGVWAPIMLVVLRLIQGFGAGAEFGGAAILSAESAPANRRGFYSSFPGVGVYIGLLLSAATFTILTQLPKEIFFGWAWRIPFLFSALLVVVALVIRLRISETEAFEKLSETESVSKSPLRDLVRTERRSLFIVAGAQVAQSGVAYVYQTFVIAYIVGTLHMAPSVGPLAVAVAAAVAMFTTPMFGALSDRVGRRAVYLFGAIFSALFAFPFFWLVNTGTTWGVITAMTLGVGVGVASMLGTQGAFFSEVFPSKVRFSGLSLGREISAAASGGIAPLAAVIFSGMTGGQTWPVACLAMGMSLITLIAVASARETYNLDLTQFADSSDNVQNLGKDADSEGFNHSHNTRLG</sequence>
<feature type="domain" description="Major facilitator superfamily (MFS) profile" evidence="8">
    <location>
        <begin position="15"/>
        <end position="422"/>
    </location>
</feature>
<protein>
    <submittedName>
        <fullName evidence="9">MHS family MFS transporter</fullName>
    </submittedName>
</protein>
<feature type="transmembrane region" description="Helical" evidence="7">
    <location>
        <begin position="115"/>
        <end position="141"/>
    </location>
</feature>
<feature type="transmembrane region" description="Helical" evidence="7">
    <location>
        <begin position="187"/>
        <end position="208"/>
    </location>
</feature>
<comment type="subcellular location">
    <subcellularLocation>
        <location evidence="1">Cell membrane</location>
        <topology evidence="1">Multi-pass membrane protein</topology>
    </subcellularLocation>
</comment>
<dbReference type="InterPro" id="IPR036259">
    <property type="entry name" value="MFS_trans_sf"/>
</dbReference>
<feature type="transmembrane region" description="Helical" evidence="7">
    <location>
        <begin position="241"/>
        <end position="267"/>
    </location>
</feature>
<reference evidence="9 10" key="1">
    <citation type="journal article" date="2019" name="bioRxiv">
        <title>Bacteria contribute to plant secondary compound degradation in a generalist herbivore system.</title>
        <authorList>
            <person name="Francoeur C.B."/>
            <person name="Khadempour L."/>
            <person name="Moreira-Soto R.D."/>
            <person name="Gotting K."/>
            <person name="Book A.J."/>
            <person name="Pinto-Tomas A.A."/>
            <person name="Keefover-Ring K."/>
            <person name="Currie C.R."/>
        </authorList>
    </citation>
    <scope>NUCLEOTIDE SEQUENCE [LARGE SCALE GENOMIC DNA]</scope>
    <source>
        <strain evidence="9">Al-1710</strain>
    </source>
</reference>
<feature type="transmembrane region" description="Helical" evidence="7">
    <location>
        <begin position="332"/>
        <end position="356"/>
    </location>
</feature>
<dbReference type="PROSITE" id="PS50850">
    <property type="entry name" value="MFS"/>
    <property type="match status" value="1"/>
</dbReference>
<feature type="transmembrane region" description="Helical" evidence="7">
    <location>
        <begin position="53"/>
        <end position="76"/>
    </location>
</feature>
<name>A0ABX0RNX2_9GAMM</name>
<gene>
    <name evidence="9" type="ORF">F3J37_11660</name>
</gene>
<dbReference type="InterPro" id="IPR020846">
    <property type="entry name" value="MFS_dom"/>
</dbReference>
<feature type="transmembrane region" description="Helical" evidence="7">
    <location>
        <begin position="376"/>
        <end position="395"/>
    </location>
</feature>
<dbReference type="Proteomes" id="UP001515780">
    <property type="component" value="Unassembled WGS sequence"/>
</dbReference>
<feature type="transmembrane region" description="Helical" evidence="7">
    <location>
        <begin position="306"/>
        <end position="326"/>
    </location>
</feature>
<feature type="transmembrane region" description="Helical" evidence="7">
    <location>
        <begin position="153"/>
        <end position="175"/>
    </location>
</feature>
<evidence type="ECO:0000256" key="2">
    <source>
        <dbReference type="ARBA" id="ARBA00022448"/>
    </source>
</evidence>
<dbReference type="Gene3D" id="1.20.1250.20">
    <property type="entry name" value="MFS general substrate transporter like domains"/>
    <property type="match status" value="2"/>
</dbReference>
<dbReference type="CDD" id="cd17369">
    <property type="entry name" value="MFS_ShiA_like"/>
    <property type="match status" value="1"/>
</dbReference>
<dbReference type="Pfam" id="PF07690">
    <property type="entry name" value="MFS_1"/>
    <property type="match status" value="1"/>
</dbReference>
<dbReference type="PROSITE" id="PS00217">
    <property type="entry name" value="SUGAR_TRANSPORT_2"/>
    <property type="match status" value="1"/>
</dbReference>
<keyword evidence="4 7" id="KW-0812">Transmembrane</keyword>
<keyword evidence="10" id="KW-1185">Reference proteome</keyword>
<feature type="transmembrane region" description="Helical" evidence="7">
    <location>
        <begin position="279"/>
        <end position="299"/>
    </location>
</feature>
<keyword evidence="5 7" id="KW-1133">Transmembrane helix</keyword>
<accession>A0ABX0RNX2</accession>
<dbReference type="SUPFAM" id="SSF103473">
    <property type="entry name" value="MFS general substrate transporter"/>
    <property type="match status" value="1"/>
</dbReference>
<feature type="transmembrane region" description="Helical" evidence="7">
    <location>
        <begin position="401"/>
        <end position="421"/>
    </location>
</feature>
<dbReference type="PANTHER" id="PTHR43045">
    <property type="entry name" value="SHIKIMATE TRANSPORTER"/>
    <property type="match status" value="1"/>
</dbReference>
<evidence type="ECO:0000256" key="4">
    <source>
        <dbReference type="ARBA" id="ARBA00022692"/>
    </source>
</evidence>